<feature type="transmembrane region" description="Helical" evidence="1">
    <location>
        <begin position="89"/>
        <end position="106"/>
    </location>
</feature>
<evidence type="ECO:0000313" key="2">
    <source>
        <dbReference type="EMBL" id="OGG54049.1"/>
    </source>
</evidence>
<gene>
    <name evidence="2" type="ORF">A2851_05820</name>
</gene>
<feature type="transmembrane region" description="Helical" evidence="1">
    <location>
        <begin position="172"/>
        <end position="200"/>
    </location>
</feature>
<accession>A0A1F6CY00</accession>
<feature type="transmembrane region" description="Helical" evidence="1">
    <location>
        <begin position="306"/>
        <end position="326"/>
    </location>
</feature>
<proteinExistence type="predicted"/>
<evidence type="ECO:0000256" key="1">
    <source>
        <dbReference type="SAM" id="Phobius"/>
    </source>
</evidence>
<dbReference type="EMBL" id="MFKT01000005">
    <property type="protein sequence ID" value="OGG54049.1"/>
    <property type="molecule type" value="Genomic_DNA"/>
</dbReference>
<keyword evidence="1" id="KW-0812">Transmembrane</keyword>
<evidence type="ECO:0008006" key="4">
    <source>
        <dbReference type="Google" id="ProtNLM"/>
    </source>
</evidence>
<name>A0A1F6CY00_9BACT</name>
<organism evidence="2 3">
    <name type="scientific">Candidatus Kaiserbacteria bacterium RIFCSPHIGHO2_01_FULL_53_29</name>
    <dbReference type="NCBI Taxonomy" id="1798480"/>
    <lineage>
        <taxon>Bacteria</taxon>
        <taxon>Candidatus Kaiseribacteriota</taxon>
    </lineage>
</organism>
<reference evidence="2 3" key="1">
    <citation type="journal article" date="2016" name="Nat. Commun.">
        <title>Thousands of microbial genomes shed light on interconnected biogeochemical processes in an aquifer system.</title>
        <authorList>
            <person name="Anantharaman K."/>
            <person name="Brown C.T."/>
            <person name="Hug L.A."/>
            <person name="Sharon I."/>
            <person name="Castelle C.J."/>
            <person name="Probst A.J."/>
            <person name="Thomas B.C."/>
            <person name="Singh A."/>
            <person name="Wilkins M.J."/>
            <person name="Karaoz U."/>
            <person name="Brodie E.L."/>
            <person name="Williams K.H."/>
            <person name="Hubbard S.S."/>
            <person name="Banfield J.F."/>
        </authorList>
    </citation>
    <scope>NUCLEOTIDE SEQUENCE [LARGE SCALE GENOMIC DNA]</scope>
</reference>
<feature type="transmembrane region" description="Helical" evidence="1">
    <location>
        <begin position="206"/>
        <end position="228"/>
    </location>
</feature>
<dbReference type="Proteomes" id="UP000176863">
    <property type="component" value="Unassembled WGS sequence"/>
</dbReference>
<keyword evidence="1" id="KW-1133">Transmembrane helix</keyword>
<feature type="transmembrane region" description="Helical" evidence="1">
    <location>
        <begin position="273"/>
        <end position="294"/>
    </location>
</feature>
<keyword evidence="1" id="KW-0472">Membrane</keyword>
<dbReference type="STRING" id="1798480.A2851_05820"/>
<comment type="caution">
    <text evidence="2">The sequence shown here is derived from an EMBL/GenBank/DDBJ whole genome shotgun (WGS) entry which is preliminary data.</text>
</comment>
<feature type="transmembrane region" description="Helical" evidence="1">
    <location>
        <begin position="118"/>
        <end position="135"/>
    </location>
</feature>
<dbReference type="AlphaFoldDB" id="A0A1F6CY00"/>
<evidence type="ECO:0000313" key="3">
    <source>
        <dbReference type="Proteomes" id="UP000176863"/>
    </source>
</evidence>
<sequence>MKLFRTVAGILLIAALSKGLWDIGWTAAYEWHRPYVSDNVLFIAMGRAIVNGLTPYVDLFENKPPGMFVIAAVSLYFFDSSILGRLLQILAIVLIPVCTLFGGFFLNTNKQQPRERYLFLSWSFLFGVMLAVITSKWAGGFYPESFGILFSLLYVMWFLRMRHRTVTWKMQLLGGLCIAFALGFKEVFLLCFLAIALLLSLNRKEFLQKFCIPLIFALLIGTMLLLVFGYLWPYLTTYIPYLLLWHGDMMSLLNPEKTPLWQTGFPTLSLGKHLLHIAFPLPFFLLFLCIAALFHGFASKEGRRSFRVSALVLAMYLATMSGQMAGGKPHHLAVMFPFFFALFLLVSQSSLWQSAWLKPVMTFFLCAIVFLQNNQFAQADFIEERQRISLAEEVAAQIDFIMDSCDIDRYLRLIVTPIPELAFIHHSPLPTGLISTRDYNNMAIPPLNKMLSQALLDASIVLATPGFDVHGHVHRYLQEHFTLTPWPCAQHLFHLPGHLSLLFRNDRGA</sequence>
<feature type="transmembrane region" description="Helical" evidence="1">
    <location>
        <begin position="332"/>
        <end position="352"/>
    </location>
</feature>
<protein>
    <recommendedName>
        <fullName evidence="4">Glycosyltransferase RgtA/B/C/D-like domain-containing protein</fullName>
    </recommendedName>
</protein>